<sequence>MSVVEQGAGARASFKCKRRDVYLWRSVGARREGSAQSTLKASSGSLPRPVNYCHHFE</sequence>
<dbReference type="EMBL" id="GBXM01027125">
    <property type="protein sequence ID" value="JAH81452.1"/>
    <property type="molecule type" value="Transcribed_RNA"/>
</dbReference>
<name>A0A0E9VTU3_ANGAN</name>
<reference evidence="1" key="2">
    <citation type="journal article" date="2015" name="Fish Shellfish Immunol.">
        <title>Early steps in the European eel (Anguilla anguilla)-Vibrio vulnificus interaction in the gills: Role of the RtxA13 toxin.</title>
        <authorList>
            <person name="Callol A."/>
            <person name="Pajuelo D."/>
            <person name="Ebbesson L."/>
            <person name="Teles M."/>
            <person name="MacKenzie S."/>
            <person name="Amaro C."/>
        </authorList>
    </citation>
    <scope>NUCLEOTIDE SEQUENCE</scope>
</reference>
<protein>
    <submittedName>
        <fullName evidence="1">Uncharacterized protein</fullName>
    </submittedName>
</protein>
<proteinExistence type="predicted"/>
<organism evidence="1">
    <name type="scientific">Anguilla anguilla</name>
    <name type="common">European freshwater eel</name>
    <name type="synonym">Muraena anguilla</name>
    <dbReference type="NCBI Taxonomy" id="7936"/>
    <lineage>
        <taxon>Eukaryota</taxon>
        <taxon>Metazoa</taxon>
        <taxon>Chordata</taxon>
        <taxon>Craniata</taxon>
        <taxon>Vertebrata</taxon>
        <taxon>Euteleostomi</taxon>
        <taxon>Actinopterygii</taxon>
        <taxon>Neopterygii</taxon>
        <taxon>Teleostei</taxon>
        <taxon>Anguilliformes</taxon>
        <taxon>Anguillidae</taxon>
        <taxon>Anguilla</taxon>
    </lineage>
</organism>
<accession>A0A0E9VTU3</accession>
<reference evidence="1" key="1">
    <citation type="submission" date="2014-11" db="EMBL/GenBank/DDBJ databases">
        <authorList>
            <person name="Amaro Gonzalez C."/>
        </authorList>
    </citation>
    <scope>NUCLEOTIDE SEQUENCE</scope>
</reference>
<dbReference type="AlphaFoldDB" id="A0A0E9VTU3"/>
<evidence type="ECO:0000313" key="1">
    <source>
        <dbReference type="EMBL" id="JAH81452.1"/>
    </source>
</evidence>